<gene>
    <name evidence="1" type="ORF">HINF_LOCUS16184</name>
</gene>
<keyword evidence="2" id="KW-1185">Reference proteome</keyword>
<reference evidence="1 2" key="1">
    <citation type="submission" date="2024-07" db="EMBL/GenBank/DDBJ databases">
        <authorList>
            <person name="Akdeniz Z."/>
        </authorList>
    </citation>
    <scope>NUCLEOTIDE SEQUENCE [LARGE SCALE GENOMIC DNA]</scope>
</reference>
<dbReference type="EMBL" id="CAXDID020000039">
    <property type="protein sequence ID" value="CAL5999364.1"/>
    <property type="molecule type" value="Genomic_DNA"/>
</dbReference>
<evidence type="ECO:0000313" key="2">
    <source>
        <dbReference type="Proteomes" id="UP001642409"/>
    </source>
</evidence>
<comment type="caution">
    <text evidence="1">The sequence shown here is derived from an EMBL/GenBank/DDBJ whole genome shotgun (WGS) entry which is preliminary data.</text>
</comment>
<name>A0ABP1HX55_9EUKA</name>
<sequence length="202" mass="23535">MCDQMRQYVVLIYYYVTRDTSFQILYAVFGRLFSIHTFSLVQNKNNIHASQHAKYQYLQSILKPLFECRQIEQAQPQIYTSGFFGFSNVESPQTAGVKDIIQSVQCLVLPCSEAFGDQIYSRKQSVLLTAQPDVSDHISTYILDVGQNALCARTGYNCCVWEISHILWVRLLIRVEMQHQYTGYKFICIYKQHYIMHNNICV</sequence>
<proteinExistence type="predicted"/>
<protein>
    <submittedName>
        <fullName evidence="1">Hypothetical_protein</fullName>
    </submittedName>
</protein>
<dbReference type="Proteomes" id="UP001642409">
    <property type="component" value="Unassembled WGS sequence"/>
</dbReference>
<accession>A0ABP1HX55</accession>
<evidence type="ECO:0000313" key="1">
    <source>
        <dbReference type="EMBL" id="CAL5999364.1"/>
    </source>
</evidence>
<organism evidence="1 2">
    <name type="scientific">Hexamita inflata</name>
    <dbReference type="NCBI Taxonomy" id="28002"/>
    <lineage>
        <taxon>Eukaryota</taxon>
        <taxon>Metamonada</taxon>
        <taxon>Diplomonadida</taxon>
        <taxon>Hexamitidae</taxon>
        <taxon>Hexamitinae</taxon>
        <taxon>Hexamita</taxon>
    </lineage>
</organism>